<dbReference type="Pfam" id="PF02492">
    <property type="entry name" value="cobW"/>
    <property type="match status" value="1"/>
</dbReference>
<dbReference type="PANTHER" id="PTHR13748">
    <property type="entry name" value="COBW-RELATED"/>
    <property type="match status" value="1"/>
</dbReference>
<dbReference type="Gene3D" id="3.40.50.300">
    <property type="entry name" value="P-loop containing nucleotide triphosphate hydrolases"/>
    <property type="match status" value="1"/>
</dbReference>
<name>A0A6P1MC57_9BACT</name>
<gene>
    <name evidence="2" type="ORF">GT409_09445</name>
</gene>
<organism evidence="2 3">
    <name type="scientific">Tichowtungia aerotolerans</name>
    <dbReference type="NCBI Taxonomy" id="2697043"/>
    <lineage>
        <taxon>Bacteria</taxon>
        <taxon>Pseudomonadati</taxon>
        <taxon>Kiritimatiellota</taxon>
        <taxon>Tichowtungiia</taxon>
        <taxon>Tichowtungiales</taxon>
        <taxon>Tichowtungiaceae</taxon>
        <taxon>Tichowtungia</taxon>
    </lineage>
</organism>
<dbReference type="PANTHER" id="PTHR13748:SF62">
    <property type="entry name" value="COBW DOMAIN-CONTAINING PROTEIN"/>
    <property type="match status" value="1"/>
</dbReference>
<dbReference type="CDD" id="cd03112">
    <property type="entry name" value="CobW-like"/>
    <property type="match status" value="1"/>
</dbReference>
<feature type="domain" description="CobW/HypB/UreG nucleotide-binding" evidence="1">
    <location>
        <begin position="3"/>
        <end position="176"/>
    </location>
</feature>
<dbReference type="RefSeq" id="WP_160628850.1">
    <property type="nucleotide sequence ID" value="NZ_CP047593.1"/>
</dbReference>
<proteinExistence type="predicted"/>
<dbReference type="GO" id="GO:0005737">
    <property type="term" value="C:cytoplasm"/>
    <property type="evidence" value="ECO:0007669"/>
    <property type="project" value="TreeGrafter"/>
</dbReference>
<sequence length="288" mass="31533">MLPICLVTGFLGTGKTTLLKNIVAQNRDRKIVYLINEFSAHDIDGAIVSAENPDVVSIPGGSIFCHCLVTEFIGQLKKITEERSGVDGVVIEASGMANPKVIEQMLVETRLDQHFRLATVISVLDPNSFLKLRRTLPNILAQVETADVVLINKTDCNPPEKIEETLKTVHELNPVAGCIPTVLCDVELDLFAEHVPRGLQGEYARCRDPNYETFVTEQPFDGGKLEAFVQKHADDIYRVKGTLTDEFFDCSTAGVIRTSQPGATPALAWIVKGGLQESICKALETVAL</sequence>
<dbReference type="InterPro" id="IPR003495">
    <property type="entry name" value="CobW/HypB/UreG_nucleotide-bd"/>
</dbReference>
<reference evidence="2 3" key="1">
    <citation type="submission" date="2020-01" db="EMBL/GenBank/DDBJ databases">
        <title>Ponticoccus aerotolerans gen. nov., sp. nov., an anaerobic bacterium and proposal of Ponticoccusceae fam. nov., Ponticoccusles ord. nov. and Ponticoccuse classis nov. in the phylum Kiritimatiellaeota.</title>
        <authorList>
            <person name="Zhou L.Y."/>
            <person name="Du Z.J."/>
        </authorList>
    </citation>
    <scope>NUCLEOTIDE SEQUENCE [LARGE SCALE GENOMIC DNA]</scope>
    <source>
        <strain evidence="2 3">S-5007</strain>
    </source>
</reference>
<accession>A0A6P1MC57</accession>
<dbReference type="AlphaFoldDB" id="A0A6P1MC57"/>
<protein>
    <recommendedName>
        <fullName evidence="1">CobW/HypB/UreG nucleotide-binding domain-containing protein</fullName>
    </recommendedName>
</protein>
<dbReference type="InterPro" id="IPR027417">
    <property type="entry name" value="P-loop_NTPase"/>
</dbReference>
<dbReference type="KEGG" id="taer:GT409_09445"/>
<evidence type="ECO:0000313" key="2">
    <source>
        <dbReference type="EMBL" id="QHI69668.1"/>
    </source>
</evidence>
<keyword evidence="3" id="KW-1185">Reference proteome</keyword>
<dbReference type="Proteomes" id="UP000464954">
    <property type="component" value="Chromosome"/>
</dbReference>
<dbReference type="SUPFAM" id="SSF52540">
    <property type="entry name" value="P-loop containing nucleoside triphosphate hydrolases"/>
    <property type="match status" value="1"/>
</dbReference>
<dbReference type="InterPro" id="IPR051316">
    <property type="entry name" value="Zinc-reg_GTPase_activator"/>
</dbReference>
<evidence type="ECO:0000259" key="1">
    <source>
        <dbReference type="Pfam" id="PF02492"/>
    </source>
</evidence>
<dbReference type="EMBL" id="CP047593">
    <property type="protein sequence ID" value="QHI69668.1"/>
    <property type="molecule type" value="Genomic_DNA"/>
</dbReference>
<evidence type="ECO:0000313" key="3">
    <source>
        <dbReference type="Proteomes" id="UP000464954"/>
    </source>
</evidence>